<feature type="transmembrane region" description="Helical" evidence="3">
    <location>
        <begin position="5"/>
        <end position="26"/>
    </location>
</feature>
<organism evidence="5 6">
    <name type="scientific">Algoriphagus boseongensis</name>
    <dbReference type="NCBI Taxonomy" id="1442587"/>
    <lineage>
        <taxon>Bacteria</taxon>
        <taxon>Pseudomonadati</taxon>
        <taxon>Bacteroidota</taxon>
        <taxon>Cytophagia</taxon>
        <taxon>Cytophagales</taxon>
        <taxon>Cyclobacteriaceae</taxon>
        <taxon>Algoriphagus</taxon>
    </lineage>
</organism>
<dbReference type="InterPro" id="IPR029052">
    <property type="entry name" value="Metallo-depent_PP-like"/>
</dbReference>
<dbReference type="PANTHER" id="PTHR31302:SF31">
    <property type="entry name" value="PHOSPHODIESTERASE YAEI"/>
    <property type="match status" value="1"/>
</dbReference>
<dbReference type="InterPro" id="IPR004843">
    <property type="entry name" value="Calcineurin-like_PHP"/>
</dbReference>
<evidence type="ECO:0000313" key="5">
    <source>
        <dbReference type="EMBL" id="TDQ16317.1"/>
    </source>
</evidence>
<evidence type="ECO:0000256" key="2">
    <source>
        <dbReference type="ARBA" id="ARBA00022801"/>
    </source>
</evidence>
<sequence>MVSILVRIFIFLLVIGLIDWYSFQAFKTIFPTQTFVKIGYWAFSIFVYLFVAYAFLTFSREAMNPSFGRMASLLILSLIPKLIILAFLFGEDILRFFSGAFQSFAGGREGDFLPDRRKFISQTAFAIAAIPFLGILHGVLIGKYRYRVIKHTLEFDDLPEEFDGFRITQISDIHSGSFDDPKKLEYGVDLINKQESDLILFTGDLVNNHAGEMEPWMETFQKLKARMGKYSILGNHDYGDYMSWPSKEAKVANLQRLFEVHEELGFKLLRNESLPIQKGEASIDLIGVENWGKGFAQYGDLAKAAANLSAQSFKILMSHDPSHFDEEVKSFAHHIHLTLSGHTHGMQFGIEIPGWIKWSPASLRYPKWAGLYEEMGRFLHVNRGFGFLAFPGRVGIWPEITVLELKRRSI</sequence>
<keyword evidence="3" id="KW-0812">Transmembrane</keyword>
<feature type="transmembrane region" description="Helical" evidence="3">
    <location>
        <begin position="38"/>
        <end position="58"/>
    </location>
</feature>
<keyword evidence="2" id="KW-0378">Hydrolase</keyword>
<feature type="domain" description="Calcineurin-like phosphoesterase" evidence="4">
    <location>
        <begin position="165"/>
        <end position="345"/>
    </location>
</feature>
<dbReference type="Proteomes" id="UP000294535">
    <property type="component" value="Unassembled WGS sequence"/>
</dbReference>
<protein>
    <recommendedName>
        <fullName evidence="4">Calcineurin-like phosphoesterase domain-containing protein</fullName>
    </recommendedName>
</protein>
<keyword evidence="1" id="KW-0479">Metal-binding</keyword>
<dbReference type="GO" id="GO:0008758">
    <property type="term" value="F:UDP-2,3-diacylglucosamine hydrolase activity"/>
    <property type="evidence" value="ECO:0007669"/>
    <property type="project" value="TreeGrafter"/>
</dbReference>
<dbReference type="GO" id="GO:0009245">
    <property type="term" value="P:lipid A biosynthetic process"/>
    <property type="evidence" value="ECO:0007669"/>
    <property type="project" value="TreeGrafter"/>
</dbReference>
<name>A0A4R6T3T3_9BACT</name>
<dbReference type="RefSeq" id="WP_133556152.1">
    <property type="nucleotide sequence ID" value="NZ_SNYF01000007.1"/>
</dbReference>
<keyword evidence="3" id="KW-0472">Membrane</keyword>
<keyword evidence="6" id="KW-1185">Reference proteome</keyword>
<dbReference type="OrthoDB" id="9780884at2"/>
<feature type="transmembrane region" description="Helical" evidence="3">
    <location>
        <begin position="119"/>
        <end position="141"/>
    </location>
</feature>
<accession>A0A4R6T3T3</accession>
<dbReference type="SUPFAM" id="SSF56300">
    <property type="entry name" value="Metallo-dependent phosphatases"/>
    <property type="match status" value="1"/>
</dbReference>
<dbReference type="PANTHER" id="PTHR31302">
    <property type="entry name" value="TRANSMEMBRANE PROTEIN WITH METALLOPHOSPHOESTERASE DOMAIN-RELATED"/>
    <property type="match status" value="1"/>
</dbReference>
<reference evidence="5 6" key="1">
    <citation type="submission" date="2019-03" db="EMBL/GenBank/DDBJ databases">
        <title>Genomic Encyclopedia of Type Strains, Phase III (KMG-III): the genomes of soil and plant-associated and newly described type strains.</title>
        <authorList>
            <person name="Whitman W."/>
        </authorList>
    </citation>
    <scope>NUCLEOTIDE SEQUENCE [LARGE SCALE GENOMIC DNA]</scope>
    <source>
        <strain evidence="5 6">CECT 8446</strain>
    </source>
</reference>
<dbReference type="EMBL" id="SNYF01000007">
    <property type="protein sequence ID" value="TDQ16317.1"/>
    <property type="molecule type" value="Genomic_DNA"/>
</dbReference>
<proteinExistence type="predicted"/>
<evidence type="ECO:0000259" key="4">
    <source>
        <dbReference type="Pfam" id="PF00149"/>
    </source>
</evidence>
<dbReference type="GO" id="GO:0016020">
    <property type="term" value="C:membrane"/>
    <property type="evidence" value="ECO:0007669"/>
    <property type="project" value="GOC"/>
</dbReference>
<feature type="transmembrane region" description="Helical" evidence="3">
    <location>
        <begin position="70"/>
        <end position="89"/>
    </location>
</feature>
<dbReference type="Gene3D" id="3.60.21.10">
    <property type="match status" value="1"/>
</dbReference>
<keyword evidence="3" id="KW-1133">Transmembrane helix</keyword>
<dbReference type="CDD" id="cd07385">
    <property type="entry name" value="MPP_YkuE_C"/>
    <property type="match status" value="1"/>
</dbReference>
<comment type="caution">
    <text evidence="5">The sequence shown here is derived from an EMBL/GenBank/DDBJ whole genome shotgun (WGS) entry which is preliminary data.</text>
</comment>
<dbReference type="GO" id="GO:0046872">
    <property type="term" value="F:metal ion binding"/>
    <property type="evidence" value="ECO:0007669"/>
    <property type="project" value="UniProtKB-KW"/>
</dbReference>
<evidence type="ECO:0000256" key="3">
    <source>
        <dbReference type="SAM" id="Phobius"/>
    </source>
</evidence>
<gene>
    <name evidence="5" type="ORF">DFQ04_2434</name>
</gene>
<dbReference type="Pfam" id="PF00149">
    <property type="entry name" value="Metallophos"/>
    <property type="match status" value="1"/>
</dbReference>
<evidence type="ECO:0000256" key="1">
    <source>
        <dbReference type="ARBA" id="ARBA00022723"/>
    </source>
</evidence>
<dbReference type="AlphaFoldDB" id="A0A4R6T3T3"/>
<dbReference type="InterPro" id="IPR051158">
    <property type="entry name" value="Metallophosphoesterase_sf"/>
</dbReference>
<evidence type="ECO:0000313" key="6">
    <source>
        <dbReference type="Proteomes" id="UP000294535"/>
    </source>
</evidence>